<accession>A0A1M7TZ06</accession>
<name>A0A1M7TZ06_9ACTN</name>
<evidence type="ECO:0000313" key="2">
    <source>
        <dbReference type="EMBL" id="SHN75944.1"/>
    </source>
</evidence>
<feature type="transmembrane region" description="Helical" evidence="1">
    <location>
        <begin position="48"/>
        <end position="69"/>
    </location>
</feature>
<organism evidence="2 3">
    <name type="scientific">Cryptosporangium aurantiacum</name>
    <dbReference type="NCBI Taxonomy" id="134849"/>
    <lineage>
        <taxon>Bacteria</taxon>
        <taxon>Bacillati</taxon>
        <taxon>Actinomycetota</taxon>
        <taxon>Actinomycetes</taxon>
        <taxon>Cryptosporangiales</taxon>
        <taxon>Cryptosporangiaceae</taxon>
        <taxon>Cryptosporangium</taxon>
    </lineage>
</organism>
<dbReference type="AlphaFoldDB" id="A0A1M7TZ06"/>
<sequence length="315" mass="33328">MIVTEPAALATLVRRSRVVAVSFTIFSCAVYLWATLRQWNVPDALGRRVAYAGLLGLPFVLAVAHPMLFRRLRRRSRHLPGAFQLGSRDGRPALIAPKPHSPHGAGLILGGMFAAGRAGNLVTGEQDRYTQFLGLTAAMFLLAGSAWSMFGRPYLVIGADGVWVGSFRPALIRWDSISPTVLPASARQDRALRIPVAAVVASTSVALSRPAATASGVSAQTWNRLAGRGLDYDANVNVLLGTDPVPAPGRAGSGLAWIPLDLRAVATDHDLVANTIRYYRGNPAARAALGTEAGHSQLLNAVGKAEGGVHKPSSH</sequence>
<dbReference type="RefSeq" id="WP_073260194.1">
    <property type="nucleotide sequence ID" value="NZ_FRCS01000007.1"/>
</dbReference>
<keyword evidence="1" id="KW-0812">Transmembrane</keyword>
<evidence type="ECO:0000256" key="1">
    <source>
        <dbReference type="SAM" id="Phobius"/>
    </source>
</evidence>
<keyword evidence="1" id="KW-1133">Transmembrane helix</keyword>
<evidence type="ECO:0000313" key="3">
    <source>
        <dbReference type="Proteomes" id="UP000184440"/>
    </source>
</evidence>
<dbReference type="Proteomes" id="UP000184440">
    <property type="component" value="Unassembled WGS sequence"/>
</dbReference>
<gene>
    <name evidence="2" type="ORF">SAMN05443668_107420</name>
</gene>
<dbReference type="EMBL" id="FRCS01000007">
    <property type="protein sequence ID" value="SHN75944.1"/>
    <property type="molecule type" value="Genomic_DNA"/>
</dbReference>
<keyword evidence="1" id="KW-0472">Membrane</keyword>
<protein>
    <submittedName>
        <fullName evidence="2">Uncharacterized protein</fullName>
    </submittedName>
</protein>
<feature type="transmembrane region" description="Helical" evidence="1">
    <location>
        <begin position="132"/>
        <end position="150"/>
    </location>
</feature>
<dbReference type="OrthoDB" id="5191452at2"/>
<feature type="transmembrane region" description="Helical" evidence="1">
    <location>
        <begin position="18"/>
        <end position="36"/>
    </location>
</feature>
<reference evidence="2 3" key="1">
    <citation type="submission" date="2016-11" db="EMBL/GenBank/DDBJ databases">
        <authorList>
            <person name="Jaros S."/>
            <person name="Januszkiewicz K."/>
            <person name="Wedrychowicz H."/>
        </authorList>
    </citation>
    <scope>NUCLEOTIDE SEQUENCE [LARGE SCALE GENOMIC DNA]</scope>
    <source>
        <strain evidence="2 3">DSM 46144</strain>
    </source>
</reference>
<proteinExistence type="predicted"/>
<keyword evidence="3" id="KW-1185">Reference proteome</keyword>